<organism evidence="3 4">
    <name type="scientific">Rodentibacter mrazii</name>
    <dbReference type="NCBI Taxonomy" id="1908257"/>
    <lineage>
        <taxon>Bacteria</taxon>
        <taxon>Pseudomonadati</taxon>
        <taxon>Pseudomonadota</taxon>
        <taxon>Gammaproteobacteria</taxon>
        <taxon>Pasteurellales</taxon>
        <taxon>Pasteurellaceae</taxon>
        <taxon>Rodentibacter</taxon>
    </lineage>
</organism>
<proteinExistence type="inferred from homology"/>
<dbReference type="NCBIfam" id="NF008322">
    <property type="entry name" value="PRK11113.1"/>
    <property type="match status" value="1"/>
</dbReference>
<reference evidence="3 4" key="1">
    <citation type="submission" date="2016-10" db="EMBL/GenBank/DDBJ databases">
        <title>Rodentibacter gen. nov. and new species.</title>
        <authorList>
            <person name="Christensen H."/>
        </authorList>
    </citation>
    <scope>NUCLEOTIDE SEQUENCE [LARGE SCALE GENOMIC DNA]</scope>
    <source>
        <strain evidence="3 4">Ppn418</strain>
    </source>
</reference>
<dbReference type="Gene3D" id="3.50.80.20">
    <property type="entry name" value="D-Ala-D-Ala carboxypeptidase C, peptidase S13"/>
    <property type="match status" value="1"/>
</dbReference>
<evidence type="ECO:0000256" key="1">
    <source>
        <dbReference type="ARBA" id="ARBA00006096"/>
    </source>
</evidence>
<name>A0A1V3IE97_9PAST</name>
<keyword evidence="4" id="KW-1185">Reference proteome</keyword>
<evidence type="ECO:0000313" key="4">
    <source>
        <dbReference type="Proteomes" id="UP000189426"/>
    </source>
</evidence>
<dbReference type="EMBL" id="MLHG01000058">
    <property type="protein sequence ID" value="OOF38567.1"/>
    <property type="molecule type" value="Genomic_DNA"/>
</dbReference>
<dbReference type="InterPro" id="IPR012338">
    <property type="entry name" value="Beta-lactam/transpept-like"/>
</dbReference>
<dbReference type="Pfam" id="PF02113">
    <property type="entry name" value="Peptidase_S13"/>
    <property type="match status" value="1"/>
</dbReference>
<dbReference type="RefSeq" id="WP_077494509.1">
    <property type="nucleotide sequence ID" value="NZ_MLHG01000058.1"/>
</dbReference>
<dbReference type="PANTHER" id="PTHR30023">
    <property type="entry name" value="D-ALANYL-D-ALANINE CARBOXYPEPTIDASE"/>
    <property type="match status" value="1"/>
</dbReference>
<dbReference type="AlphaFoldDB" id="A0A1V3IE97"/>
<dbReference type="InterPro" id="IPR000667">
    <property type="entry name" value="Peptidase_S13"/>
</dbReference>
<dbReference type="NCBIfam" id="TIGR00666">
    <property type="entry name" value="PBP4"/>
    <property type="match status" value="1"/>
</dbReference>
<evidence type="ECO:0000313" key="3">
    <source>
        <dbReference type="EMBL" id="OOF38567.1"/>
    </source>
</evidence>
<dbReference type="GO" id="GO:0004185">
    <property type="term" value="F:serine-type carboxypeptidase activity"/>
    <property type="evidence" value="ECO:0007669"/>
    <property type="project" value="InterPro"/>
</dbReference>
<keyword evidence="3" id="KW-0121">Carboxypeptidase</keyword>
<dbReference type="GO" id="GO:0006508">
    <property type="term" value="P:proteolysis"/>
    <property type="evidence" value="ECO:0007669"/>
    <property type="project" value="InterPro"/>
</dbReference>
<dbReference type="PANTHER" id="PTHR30023:SF0">
    <property type="entry name" value="PENICILLIN-SENSITIVE CARBOXYPEPTIDASE A"/>
    <property type="match status" value="1"/>
</dbReference>
<keyword evidence="3" id="KW-0645">Protease</keyword>
<sequence>MEKISSISTALKTIFLTLSFSLPGYAKIDLPSLTNYLPEGASTGIIAKNLNQDQIIADYHSSTFMLPASTQKVFTAVAAKLVLGDDFKFDTALLTNGKIQNGLLEGNLIVRFTGDPDLTSGQLYSLLAELKKQGINKINGDLILDTSVFSSHDRGVGWIWNDLTMCFNSPPSAANIDNNCFYAELDANQAPGETVKINVPVQFPIQVFGQVYVADSRESPYCQLDVVVHDNNRYQVKGCLARQAKPFGLSFAVQDPDAYAAAIIQRQLKRLGIEFNGKVLQPQKPQQGQLLAQHFSKPLPDLLKKMMKKSDNQIADSLFRAIAYHYYKRPASFQLGTLAVKSVLQKQGIKFGNSILADGSGLSRHNLVAPKTMLSILEYIAKNEDKLHLMETFPIAGVDGTISGRGGLINPPLVKNVIAKTGSLKGVYNLAGFMTNARGEKIAFVQFINGYSTGELENKTKRAPLVQFESELYNQLYREE</sequence>
<evidence type="ECO:0000256" key="2">
    <source>
        <dbReference type="ARBA" id="ARBA00022801"/>
    </source>
</evidence>
<comment type="similarity">
    <text evidence="1">Belongs to the peptidase S13 family.</text>
</comment>
<protein>
    <submittedName>
        <fullName evidence="3">Serine-type D-Ala-D-Ala carboxypeptidase</fullName>
    </submittedName>
</protein>
<dbReference type="GO" id="GO:0000270">
    <property type="term" value="P:peptidoglycan metabolic process"/>
    <property type="evidence" value="ECO:0007669"/>
    <property type="project" value="TreeGrafter"/>
</dbReference>
<accession>A0A1V3IE97</accession>
<dbReference type="Gene3D" id="3.40.710.10">
    <property type="entry name" value="DD-peptidase/beta-lactamase superfamily"/>
    <property type="match status" value="2"/>
</dbReference>
<keyword evidence="2" id="KW-0378">Hydrolase</keyword>
<dbReference type="SUPFAM" id="SSF56601">
    <property type="entry name" value="beta-lactamase/transpeptidase-like"/>
    <property type="match status" value="1"/>
</dbReference>
<dbReference type="STRING" id="1908257.BKK47_08805"/>
<dbReference type="Proteomes" id="UP000189426">
    <property type="component" value="Unassembled WGS sequence"/>
</dbReference>
<dbReference type="PRINTS" id="PR00922">
    <property type="entry name" value="DADACBPTASE3"/>
</dbReference>
<comment type="caution">
    <text evidence="3">The sequence shown here is derived from an EMBL/GenBank/DDBJ whole genome shotgun (WGS) entry which is preliminary data.</text>
</comment>
<gene>
    <name evidence="3" type="ORF">BKK47_08805</name>
</gene>